<organism evidence="3 4">
    <name type="scientific">Stylophora pistillata</name>
    <name type="common">Smooth cauliflower coral</name>
    <dbReference type="NCBI Taxonomy" id="50429"/>
    <lineage>
        <taxon>Eukaryota</taxon>
        <taxon>Metazoa</taxon>
        <taxon>Cnidaria</taxon>
        <taxon>Anthozoa</taxon>
        <taxon>Hexacorallia</taxon>
        <taxon>Scleractinia</taxon>
        <taxon>Astrocoeniina</taxon>
        <taxon>Pocilloporidae</taxon>
        <taxon>Stylophora</taxon>
    </lineage>
</organism>
<reference evidence="4" key="1">
    <citation type="journal article" date="2017" name="bioRxiv">
        <title>Comparative analysis of the genomes of Stylophora pistillata and Acropora digitifera provides evidence for extensive differences between species of corals.</title>
        <authorList>
            <person name="Voolstra C.R."/>
            <person name="Li Y."/>
            <person name="Liew Y.J."/>
            <person name="Baumgarten S."/>
            <person name="Zoccola D."/>
            <person name="Flot J.-F."/>
            <person name="Tambutte S."/>
            <person name="Allemand D."/>
            <person name="Aranda M."/>
        </authorList>
    </citation>
    <scope>NUCLEOTIDE SEQUENCE [LARGE SCALE GENOMIC DNA]</scope>
</reference>
<comment type="caution">
    <text evidence="3">The sequence shown here is derived from an EMBL/GenBank/DDBJ whole genome shotgun (WGS) entry which is preliminary data.</text>
</comment>
<dbReference type="Pfam" id="PF00078">
    <property type="entry name" value="RVT_1"/>
    <property type="match status" value="1"/>
</dbReference>
<dbReference type="Proteomes" id="UP000225706">
    <property type="component" value="Unassembled WGS sequence"/>
</dbReference>
<dbReference type="AlphaFoldDB" id="A0A2B4RCH1"/>
<dbReference type="InterPro" id="IPR043128">
    <property type="entry name" value="Rev_trsase/Diguanyl_cyclase"/>
</dbReference>
<dbReference type="InterPro" id="IPR050951">
    <property type="entry name" value="Retrovirus_Pol_polyprotein"/>
</dbReference>
<protein>
    <submittedName>
        <fullName evidence="3">Retrovirus-related Pol polyprotein</fullName>
    </submittedName>
</protein>
<dbReference type="Gene3D" id="3.30.70.270">
    <property type="match status" value="2"/>
</dbReference>
<dbReference type="Gene3D" id="3.10.10.10">
    <property type="entry name" value="HIV Type 1 Reverse Transcriptase, subunit A, domain 1"/>
    <property type="match status" value="1"/>
</dbReference>
<accession>A0A2B4RCH1</accession>
<dbReference type="STRING" id="50429.A0A2B4RCH1"/>
<feature type="region of interest" description="Disordered" evidence="1">
    <location>
        <begin position="1"/>
        <end position="37"/>
    </location>
</feature>
<sequence>MDKDQVKIPKGAEGGLPPDFPPEHKPEKPMKSEANEGNSDLQQLVQALKQSMMISSQVSEARRNVRAPRVYSVGQSFKKWLWQIVQYADLVRIKPSDFRAYLLTMLDQPAFKAVELLKLSTFLSFDDFTAQLIKRFDSVGDSEIPIRYRKATPSACKMFSCADAQLQPGLNSGVNGSATPIETGPSPSAPYHPYCSVIERNVGEDKQERKSDLMKHEINTGEYAPMKQLPRRIPPHKRETIDQQLDELLANEKDAMPLPRTDDVLEALGGGKWFFCLDLASWYLQMQVKEEHRPKTAFSTHCGQFQCKVMPFGLTNGPASFTRIMNQALSELTWTNCLGYLDDIIIWAPSFKEHLRRLRLVFDKIRTAGLELKPTKCPFVKREVSFLGHVVSSEGIQTDPDKVANLRTWPCPVDIKELQSFLGLASYCRRFISGFSIIAEPLYKLSRKEPQGQVVRWLERLQEYDYEIQHRPWMLHDNAEALSRRPRRRHGNGPSCTPIGLSQVAVVTRDLAASETSAGHTNQTKLKMVLPKYLVEKALVEVHDDVAGAHLGRTKTVMKMKARFWRHGKTKELLFDREMRIPLDEMVGGAEENGCSYTDFLTDLEEDLQTAYRDVRRNLDVAQ</sequence>
<gene>
    <name evidence="3" type="primary">pol</name>
    <name evidence="3" type="ORF">AWC38_SpisGene21796</name>
</gene>
<feature type="domain" description="Reverse transcriptase" evidence="2">
    <location>
        <begin position="179"/>
        <end position="391"/>
    </location>
</feature>
<dbReference type="InterPro" id="IPR000477">
    <property type="entry name" value="RT_dom"/>
</dbReference>
<dbReference type="EMBL" id="LSMT01000843">
    <property type="protein sequence ID" value="PFX14078.1"/>
    <property type="molecule type" value="Genomic_DNA"/>
</dbReference>
<name>A0A2B4RCH1_STYPI</name>
<proteinExistence type="predicted"/>
<dbReference type="Gene3D" id="1.10.340.70">
    <property type="match status" value="1"/>
</dbReference>
<dbReference type="OrthoDB" id="5990438at2759"/>
<keyword evidence="4" id="KW-1185">Reference proteome</keyword>
<evidence type="ECO:0000313" key="4">
    <source>
        <dbReference type="Proteomes" id="UP000225706"/>
    </source>
</evidence>
<dbReference type="SUPFAM" id="SSF56672">
    <property type="entry name" value="DNA/RNA polymerases"/>
    <property type="match status" value="1"/>
</dbReference>
<dbReference type="InterPro" id="IPR043502">
    <property type="entry name" value="DNA/RNA_pol_sf"/>
</dbReference>
<evidence type="ECO:0000313" key="3">
    <source>
        <dbReference type="EMBL" id="PFX14078.1"/>
    </source>
</evidence>
<dbReference type="PANTHER" id="PTHR37984">
    <property type="entry name" value="PROTEIN CBG26694"/>
    <property type="match status" value="1"/>
</dbReference>
<evidence type="ECO:0000256" key="1">
    <source>
        <dbReference type="SAM" id="MobiDB-lite"/>
    </source>
</evidence>
<dbReference type="PANTHER" id="PTHR37984:SF5">
    <property type="entry name" value="PROTEIN NYNRIN-LIKE"/>
    <property type="match status" value="1"/>
</dbReference>
<dbReference type="PROSITE" id="PS50878">
    <property type="entry name" value="RT_POL"/>
    <property type="match status" value="1"/>
</dbReference>
<feature type="compositionally biased region" description="Basic and acidic residues" evidence="1">
    <location>
        <begin position="21"/>
        <end position="34"/>
    </location>
</feature>
<evidence type="ECO:0000259" key="2">
    <source>
        <dbReference type="PROSITE" id="PS50878"/>
    </source>
</evidence>
<dbReference type="CDD" id="cd01647">
    <property type="entry name" value="RT_LTR"/>
    <property type="match status" value="1"/>
</dbReference>